<proteinExistence type="predicted"/>
<comment type="caution">
    <text evidence="1">The sequence shown here is derived from an EMBL/GenBank/DDBJ whole genome shotgun (WGS) entry which is preliminary data.</text>
</comment>
<evidence type="ECO:0000313" key="1">
    <source>
        <dbReference type="EMBL" id="KAF7409607.1"/>
    </source>
</evidence>
<dbReference type="EMBL" id="JACSDZ010000003">
    <property type="protein sequence ID" value="KAF7409607.1"/>
    <property type="molecule type" value="Genomic_DNA"/>
</dbReference>
<reference evidence="1" key="1">
    <citation type="journal article" date="2020" name="G3 (Bethesda)">
        <title>High-Quality Assemblies for Three Invasive Social Wasps from the &lt;i&gt;Vespula&lt;/i&gt; Genus.</title>
        <authorList>
            <person name="Harrop T.W.R."/>
            <person name="Guhlin J."/>
            <person name="McLaughlin G.M."/>
            <person name="Permina E."/>
            <person name="Stockwell P."/>
            <person name="Gilligan J."/>
            <person name="Le Lec M.F."/>
            <person name="Gruber M.A.M."/>
            <person name="Quinn O."/>
            <person name="Lovegrove M."/>
            <person name="Duncan E.J."/>
            <person name="Remnant E.J."/>
            <person name="Van Eeckhoven J."/>
            <person name="Graham B."/>
            <person name="Knapp R.A."/>
            <person name="Langford K.W."/>
            <person name="Kronenberg Z."/>
            <person name="Press M.O."/>
            <person name="Eacker S.M."/>
            <person name="Wilson-Rankin E.E."/>
            <person name="Purcell J."/>
            <person name="Lester P.J."/>
            <person name="Dearden P.K."/>
        </authorList>
    </citation>
    <scope>NUCLEOTIDE SEQUENCE</scope>
    <source>
        <strain evidence="1">Linc-1</strain>
    </source>
</reference>
<name>A0A834NHJ9_VESGE</name>
<protein>
    <submittedName>
        <fullName evidence="1">Uncharacterized protein</fullName>
    </submittedName>
</protein>
<sequence>MGFTFAEVDQAMDIVQIVPQCSYVLTNKGRDKPLEAFQFTVLAFSLESAYLINRSHHLTDYMDRVLVKLFQSSCKVFQRMSYFNGSARIRLYPCNLLMSMKLFKEDASVKLYLMKEGKQERISPMILDTVFITTPEENKDQRQRYKIQVLRILASARCNYKKQALQEHDCLPPWPFAIARSDR</sequence>
<dbReference type="AlphaFoldDB" id="A0A834NHJ9"/>
<gene>
    <name evidence="1" type="ORF">HZH68_003988</name>
</gene>
<dbReference type="Proteomes" id="UP000617340">
    <property type="component" value="Unassembled WGS sequence"/>
</dbReference>
<accession>A0A834NHJ9</accession>
<evidence type="ECO:0000313" key="2">
    <source>
        <dbReference type="Proteomes" id="UP000617340"/>
    </source>
</evidence>
<keyword evidence="2" id="KW-1185">Reference proteome</keyword>
<organism evidence="1 2">
    <name type="scientific">Vespula germanica</name>
    <name type="common">German yellow jacket</name>
    <name type="synonym">Paravespula germanica</name>
    <dbReference type="NCBI Taxonomy" id="30212"/>
    <lineage>
        <taxon>Eukaryota</taxon>
        <taxon>Metazoa</taxon>
        <taxon>Ecdysozoa</taxon>
        <taxon>Arthropoda</taxon>
        <taxon>Hexapoda</taxon>
        <taxon>Insecta</taxon>
        <taxon>Pterygota</taxon>
        <taxon>Neoptera</taxon>
        <taxon>Endopterygota</taxon>
        <taxon>Hymenoptera</taxon>
        <taxon>Apocrita</taxon>
        <taxon>Aculeata</taxon>
        <taxon>Vespoidea</taxon>
        <taxon>Vespidae</taxon>
        <taxon>Vespinae</taxon>
        <taxon>Vespula</taxon>
    </lineage>
</organism>